<dbReference type="AlphaFoldDB" id="A0AA49GFN4"/>
<gene>
    <name evidence="2" type="ORF">QYS47_14190</name>
</gene>
<proteinExistence type="predicted"/>
<feature type="chain" id="PRO_5041372526" description="Outer membrane protein beta-barrel domain-containing protein" evidence="1">
    <location>
        <begin position="20"/>
        <end position="211"/>
    </location>
</feature>
<reference evidence="2" key="1">
    <citation type="submission" date="2023-08" db="EMBL/GenBank/DDBJ databases">
        <title>Comparative genomics and taxonomic characterization of three novel marine species of genus Marivirga.</title>
        <authorList>
            <person name="Muhammad N."/>
            <person name="Kim S.-G."/>
        </authorList>
    </citation>
    <scope>NUCLEOTIDE SEQUENCE</scope>
    <source>
        <strain evidence="2">BKB1-2</strain>
    </source>
</reference>
<dbReference type="KEGG" id="marp:QYS47_14190"/>
<organism evidence="2">
    <name type="scientific">Marivirga arenosa</name>
    <dbReference type="NCBI Taxonomy" id="3059076"/>
    <lineage>
        <taxon>Bacteria</taxon>
        <taxon>Pseudomonadati</taxon>
        <taxon>Bacteroidota</taxon>
        <taxon>Cytophagia</taxon>
        <taxon>Cytophagales</taxon>
        <taxon>Marivirgaceae</taxon>
        <taxon>Marivirga</taxon>
    </lineage>
</organism>
<evidence type="ECO:0000313" key="2">
    <source>
        <dbReference type="EMBL" id="WKK83032.2"/>
    </source>
</evidence>
<accession>A0AA49GFN4</accession>
<dbReference type="EMBL" id="CP129968">
    <property type="protein sequence ID" value="WKK83032.2"/>
    <property type="molecule type" value="Genomic_DNA"/>
</dbReference>
<evidence type="ECO:0000256" key="1">
    <source>
        <dbReference type="SAM" id="SignalP"/>
    </source>
</evidence>
<sequence>MKTTLAFILFLCSPIITNAQLEPEPVKPVQFAAKIGIGLTAFHVTGYHTENYPATAIRLGGMITKPVINDRFKIGLGYNIFYRDKSESPLDGIYYYGRGNPLHRLDDTAIQRHLAFEFPITFHYSLSYSQSVSAGFMLRQWAPSKKVDLLSSQTEYGIVIGFKQNLVMGMSVGIDLHTGFDFYDALLVTPRRNGRIGINNHSILLTAGYDF</sequence>
<evidence type="ECO:0008006" key="3">
    <source>
        <dbReference type="Google" id="ProtNLM"/>
    </source>
</evidence>
<keyword evidence="1" id="KW-0732">Signal</keyword>
<protein>
    <recommendedName>
        <fullName evidence="3">Outer membrane protein beta-barrel domain-containing protein</fullName>
    </recommendedName>
</protein>
<dbReference type="RefSeq" id="WP_322347363.1">
    <property type="nucleotide sequence ID" value="NZ_CP129968.2"/>
</dbReference>
<feature type="signal peptide" evidence="1">
    <location>
        <begin position="1"/>
        <end position="19"/>
    </location>
</feature>
<name>A0AA49GFN4_9BACT</name>
<dbReference type="Proteomes" id="UP001232019">
    <property type="component" value="Chromosome"/>
</dbReference>